<dbReference type="EMBL" id="CP099631">
    <property type="protein sequence ID" value="UTM21785.1"/>
    <property type="molecule type" value="Genomic_DNA"/>
</dbReference>
<geneLocation type="plasmid" evidence="2 3">
    <name>unnamed</name>
</geneLocation>
<name>A0ABY5EA94_9BACT</name>
<keyword evidence="1" id="KW-0732">Signal</keyword>
<sequence>MTKLAKLLFVLLFLLASSANQKCFGQDSFGLDYIDSYPVKVDGESSYFTYDTTSLAKGKFVFVVSGSRTAFFKTDGKIVIVSGLKRQAKQNGYTDRFEGSGYYITLDVSKGKKISESQTNYVGELKISQGNKVKTIKINGINEEYELNK</sequence>
<evidence type="ECO:0000256" key="1">
    <source>
        <dbReference type="SAM" id="SignalP"/>
    </source>
</evidence>
<feature type="chain" id="PRO_5045189292" evidence="1">
    <location>
        <begin position="22"/>
        <end position="149"/>
    </location>
</feature>
<gene>
    <name evidence="2" type="ORF">NFI80_25260</name>
</gene>
<keyword evidence="2" id="KW-0614">Plasmid</keyword>
<dbReference type="RefSeq" id="WP_254414227.1">
    <property type="nucleotide sequence ID" value="NZ_CP099631.1"/>
</dbReference>
<evidence type="ECO:0000313" key="2">
    <source>
        <dbReference type="EMBL" id="UTM21785.1"/>
    </source>
</evidence>
<keyword evidence="3" id="KW-1185">Reference proteome</keyword>
<accession>A0ABY5EA94</accession>
<organism evidence="2 3">
    <name type="scientific">Dyadobacter chenhuakuii</name>
    <dbReference type="NCBI Taxonomy" id="2909339"/>
    <lineage>
        <taxon>Bacteria</taxon>
        <taxon>Pseudomonadati</taxon>
        <taxon>Bacteroidota</taxon>
        <taxon>Cytophagia</taxon>
        <taxon>Cytophagales</taxon>
        <taxon>Spirosomataceae</taxon>
        <taxon>Dyadobacter</taxon>
    </lineage>
</organism>
<protein>
    <submittedName>
        <fullName evidence="2">Uncharacterized protein</fullName>
    </submittedName>
</protein>
<feature type="signal peptide" evidence="1">
    <location>
        <begin position="1"/>
        <end position="21"/>
    </location>
</feature>
<evidence type="ECO:0000313" key="3">
    <source>
        <dbReference type="Proteomes" id="UP001055420"/>
    </source>
</evidence>
<reference evidence="2" key="1">
    <citation type="submission" date="2022-06" db="EMBL/GenBank/DDBJ databases">
        <title>Novel species in genus Dyadobacter.</title>
        <authorList>
            <person name="Ma C."/>
        </authorList>
    </citation>
    <scope>NUCLEOTIDE SEQUENCE</scope>
    <source>
        <strain evidence="2">CY22</strain>
        <plasmid evidence="2">unnamed</plasmid>
    </source>
</reference>
<dbReference type="Proteomes" id="UP001055420">
    <property type="component" value="Plasmid unnamed"/>
</dbReference>
<proteinExistence type="predicted"/>